<gene>
    <name evidence="4" type="ORF">SAMN05421855_104136</name>
</gene>
<evidence type="ECO:0000313" key="5">
    <source>
        <dbReference type="Proteomes" id="UP000199321"/>
    </source>
</evidence>
<keyword evidence="1" id="KW-0732">Signal</keyword>
<accession>A0A1G7HK92</accession>
<dbReference type="AlphaFoldDB" id="A0A1G7HK92"/>
<dbReference type="OrthoDB" id="4535652at2"/>
<dbReference type="SUPFAM" id="SSF53474">
    <property type="entry name" value="alpha/beta-Hydrolases"/>
    <property type="match status" value="1"/>
</dbReference>
<dbReference type="Pfam" id="PF05057">
    <property type="entry name" value="DUF676"/>
    <property type="match status" value="1"/>
</dbReference>
<feature type="domain" description="Secretion system C-terminal sorting" evidence="3">
    <location>
        <begin position="481"/>
        <end position="552"/>
    </location>
</feature>
<evidence type="ECO:0000259" key="2">
    <source>
        <dbReference type="Pfam" id="PF05057"/>
    </source>
</evidence>
<feature type="domain" description="DUF676" evidence="2">
    <location>
        <begin position="143"/>
        <end position="208"/>
    </location>
</feature>
<organism evidence="4 5">
    <name type="scientific">Ulvibacter litoralis</name>
    <dbReference type="NCBI Taxonomy" id="227084"/>
    <lineage>
        <taxon>Bacteria</taxon>
        <taxon>Pseudomonadati</taxon>
        <taxon>Bacteroidota</taxon>
        <taxon>Flavobacteriia</taxon>
        <taxon>Flavobacteriales</taxon>
        <taxon>Flavobacteriaceae</taxon>
        <taxon>Ulvibacter</taxon>
    </lineage>
</organism>
<dbReference type="STRING" id="227084.SAMN05421855_104136"/>
<name>A0A1G7HK92_9FLAO</name>
<sequence length="553" mass="59530">MKIQYLLIVSLFSSTLFSQSYFQKKADNTPIENKTTATTLVASIPYQGYDETQAYFGEGEYEIFLDIINGELDKPIIILDGFDPGDGRDINGLYNSLSYGGDNMADVLRSEGFDIVILNAPLYTTDGKDIDGGSDYIQRNAMVLVELINLLNDQKVGDEELVVLGPSMGGLIGRYALSYMEQNSLDPETRLYISFDSPHKGANIPISLQYLINYLAQQLGDPQAIAIVDDVLNSPAAKEMLYDHLSGHLLSGSTFEQDPTLVLPAGAPNFRAAFQAELDALGFPQNVRNVAMINGSGQGTTTGTAGMQVVSTNVDLGSGLSADIELHFTPAASQTNSPTFVETLFTGIPLTEFTTEAESFSFTDGIDSAPGGTSNISSALGGGGSSNPIIVAFIAALDQDDYSFIPTISALAIENEDNWFATPDIGGTHTSPFVNTFIPSENESHVAVTPESAQFALDEIRNGVAGISDFNASEKYVLDRNPVTDAITLHLKTSTVSEKVQLSIYNSTGQLLINETYSNPASEITLKHALQSGIYLLQVEDSENTQTLKFVVK</sequence>
<proteinExistence type="predicted"/>
<dbReference type="Gene3D" id="3.40.50.1820">
    <property type="entry name" value="alpha/beta hydrolase"/>
    <property type="match status" value="1"/>
</dbReference>
<dbReference type="RefSeq" id="WP_093144794.1">
    <property type="nucleotide sequence ID" value="NZ_BMWO01000004.1"/>
</dbReference>
<keyword evidence="5" id="KW-1185">Reference proteome</keyword>
<dbReference type="Proteomes" id="UP000199321">
    <property type="component" value="Unassembled WGS sequence"/>
</dbReference>
<protein>
    <submittedName>
        <fullName evidence="4">Por secretion system C-terminal sorting domain-containing protein</fullName>
    </submittedName>
</protein>
<dbReference type="InterPro" id="IPR026444">
    <property type="entry name" value="Secre_tail"/>
</dbReference>
<dbReference type="InterPro" id="IPR007751">
    <property type="entry name" value="DUF676_lipase-like"/>
</dbReference>
<dbReference type="EMBL" id="FNBA01000004">
    <property type="protein sequence ID" value="SDF00694.1"/>
    <property type="molecule type" value="Genomic_DNA"/>
</dbReference>
<evidence type="ECO:0000313" key="4">
    <source>
        <dbReference type="EMBL" id="SDF00694.1"/>
    </source>
</evidence>
<dbReference type="InterPro" id="IPR029058">
    <property type="entry name" value="AB_hydrolase_fold"/>
</dbReference>
<evidence type="ECO:0000256" key="1">
    <source>
        <dbReference type="ARBA" id="ARBA00022729"/>
    </source>
</evidence>
<reference evidence="4 5" key="1">
    <citation type="submission" date="2016-10" db="EMBL/GenBank/DDBJ databases">
        <authorList>
            <person name="de Groot N.N."/>
        </authorList>
    </citation>
    <scope>NUCLEOTIDE SEQUENCE [LARGE SCALE GENOMIC DNA]</scope>
    <source>
        <strain evidence="4 5">DSM 16195</strain>
    </source>
</reference>
<dbReference type="NCBIfam" id="TIGR04183">
    <property type="entry name" value="Por_Secre_tail"/>
    <property type="match status" value="1"/>
</dbReference>
<evidence type="ECO:0000259" key="3">
    <source>
        <dbReference type="Pfam" id="PF18962"/>
    </source>
</evidence>
<dbReference type="Pfam" id="PF18962">
    <property type="entry name" value="Por_Secre_tail"/>
    <property type="match status" value="1"/>
</dbReference>